<dbReference type="Proteomes" id="UP001303046">
    <property type="component" value="Unassembled WGS sequence"/>
</dbReference>
<reference evidence="1 2" key="1">
    <citation type="submission" date="2023-08" db="EMBL/GenBank/DDBJ databases">
        <title>A Necator americanus chromosomal reference genome.</title>
        <authorList>
            <person name="Ilik V."/>
            <person name="Petrzelkova K.J."/>
            <person name="Pardy F."/>
            <person name="Fuh T."/>
            <person name="Niatou-Singa F.S."/>
            <person name="Gouil Q."/>
            <person name="Baker L."/>
            <person name="Ritchie M.E."/>
            <person name="Jex A.R."/>
            <person name="Gazzola D."/>
            <person name="Li H."/>
            <person name="Toshio Fujiwara R."/>
            <person name="Zhan B."/>
            <person name="Aroian R.V."/>
            <person name="Pafco B."/>
            <person name="Schwarz E.M."/>
        </authorList>
    </citation>
    <scope>NUCLEOTIDE SEQUENCE [LARGE SCALE GENOMIC DNA]</scope>
    <source>
        <strain evidence="1 2">Aroian</strain>
        <tissue evidence="1">Whole animal</tissue>
    </source>
</reference>
<organism evidence="1 2">
    <name type="scientific">Necator americanus</name>
    <name type="common">Human hookworm</name>
    <dbReference type="NCBI Taxonomy" id="51031"/>
    <lineage>
        <taxon>Eukaryota</taxon>
        <taxon>Metazoa</taxon>
        <taxon>Ecdysozoa</taxon>
        <taxon>Nematoda</taxon>
        <taxon>Chromadorea</taxon>
        <taxon>Rhabditida</taxon>
        <taxon>Rhabditina</taxon>
        <taxon>Rhabditomorpha</taxon>
        <taxon>Strongyloidea</taxon>
        <taxon>Ancylostomatidae</taxon>
        <taxon>Bunostominae</taxon>
        <taxon>Necator</taxon>
    </lineage>
</organism>
<evidence type="ECO:0000313" key="2">
    <source>
        <dbReference type="Proteomes" id="UP001303046"/>
    </source>
</evidence>
<dbReference type="EMBL" id="JAVFWL010000005">
    <property type="protein sequence ID" value="KAK6756145.1"/>
    <property type="molecule type" value="Genomic_DNA"/>
</dbReference>
<evidence type="ECO:0000313" key="1">
    <source>
        <dbReference type="EMBL" id="KAK6756145.1"/>
    </source>
</evidence>
<keyword evidence="2" id="KW-1185">Reference proteome</keyword>
<proteinExistence type="predicted"/>
<accession>A0ABR1E0K3</accession>
<protein>
    <submittedName>
        <fullName evidence="1">Uncharacterized protein</fullName>
    </submittedName>
</protein>
<name>A0ABR1E0K3_NECAM</name>
<gene>
    <name evidence="1" type="primary">Necator_chrV.g19290</name>
    <name evidence="1" type="ORF">RB195_014498</name>
</gene>
<sequence length="153" mass="17547">MFLNTVSGKAVGEAILPIWGDHFNTLLNRQAASAPEREHVYRLTYVVNEELPTDSEVLVRIQKMKNGKSGGDGGVSAEMLKYPPSSGIREMAKIFRSIWIDERIPDSWRHAVIIPLHKKLYVMDRRNYRGISLLRVICYMYKALETDYPGQNH</sequence>
<comment type="caution">
    <text evidence="1">The sequence shown here is derived from an EMBL/GenBank/DDBJ whole genome shotgun (WGS) entry which is preliminary data.</text>
</comment>